<dbReference type="Pfam" id="PF00497">
    <property type="entry name" value="SBP_bac_3"/>
    <property type="match status" value="1"/>
</dbReference>
<feature type="domain" description="Solute-binding protein family 3/N-terminal" evidence="1">
    <location>
        <begin position="27"/>
        <end position="239"/>
    </location>
</feature>
<dbReference type="RefSeq" id="WP_169073937.1">
    <property type="nucleotide sequence ID" value="NZ_JABBXH010000001.1"/>
</dbReference>
<gene>
    <name evidence="2" type="ORF">HII17_03665</name>
</gene>
<dbReference type="SUPFAM" id="SSF53850">
    <property type="entry name" value="Periplasmic binding protein-like II"/>
    <property type="match status" value="1"/>
</dbReference>
<evidence type="ECO:0000313" key="2">
    <source>
        <dbReference type="EMBL" id="NMP30651.1"/>
    </source>
</evidence>
<accession>A0A7Y0Q5Z8</accession>
<sequence length="248" mass="28375">MTHFTALFFIVGICVFHINAQANEKIRVVTEEWPPYNYTNDEGEVVGLATEVLKTVLREADIDYHIEMLSWSRAYKLAKKQSHTLIYTIYQAENRESQFQWICPLINTSSLNVYALKSRADITLLTLAELKQFTVGSTERSFLYDYLINQGFEVGKNLDSASDEEANIRKLFRGRIDLVAQEELPFKMRLAKAGLSFDDVKHVHTLFPNASNKSCMAMSLSTPKVLVEKIRKALQKVNDKRANRLSSN</sequence>
<organism evidence="2 3">
    <name type="scientific">Thalassotalea algicola</name>
    <dbReference type="NCBI Taxonomy" id="2716224"/>
    <lineage>
        <taxon>Bacteria</taxon>
        <taxon>Pseudomonadati</taxon>
        <taxon>Pseudomonadota</taxon>
        <taxon>Gammaproteobacteria</taxon>
        <taxon>Alteromonadales</taxon>
        <taxon>Colwelliaceae</taxon>
        <taxon>Thalassotalea</taxon>
    </lineage>
</organism>
<comment type="caution">
    <text evidence="2">The sequence shown here is derived from an EMBL/GenBank/DDBJ whole genome shotgun (WGS) entry which is preliminary data.</text>
</comment>
<dbReference type="PANTHER" id="PTHR38834:SF3">
    <property type="entry name" value="SOLUTE-BINDING PROTEIN FAMILY 3_N-TERMINAL DOMAIN-CONTAINING PROTEIN"/>
    <property type="match status" value="1"/>
</dbReference>
<keyword evidence="3" id="KW-1185">Reference proteome</keyword>
<dbReference type="PANTHER" id="PTHR38834">
    <property type="entry name" value="PERIPLASMIC SUBSTRATE BINDING PROTEIN FAMILY 3"/>
    <property type="match status" value="1"/>
</dbReference>
<dbReference type="AlphaFoldDB" id="A0A7Y0Q5Z8"/>
<dbReference type="EMBL" id="JABBXH010000001">
    <property type="protein sequence ID" value="NMP30651.1"/>
    <property type="molecule type" value="Genomic_DNA"/>
</dbReference>
<protein>
    <submittedName>
        <fullName evidence="2">Transporter substrate-binding domain-containing protein</fullName>
    </submittedName>
</protein>
<dbReference type="Proteomes" id="UP000568664">
    <property type="component" value="Unassembled WGS sequence"/>
</dbReference>
<evidence type="ECO:0000259" key="1">
    <source>
        <dbReference type="Pfam" id="PF00497"/>
    </source>
</evidence>
<dbReference type="Gene3D" id="3.40.190.10">
    <property type="entry name" value="Periplasmic binding protein-like II"/>
    <property type="match status" value="2"/>
</dbReference>
<reference evidence="2 3" key="1">
    <citation type="submission" date="2020-04" db="EMBL/GenBank/DDBJ databases">
        <title>Thalassotalea sp. M1531, isolated from the surface of marine red alga.</title>
        <authorList>
            <person name="Pang L."/>
            <person name="Lu D.-C."/>
        </authorList>
    </citation>
    <scope>NUCLEOTIDE SEQUENCE [LARGE SCALE GENOMIC DNA]</scope>
    <source>
        <strain evidence="2 3">M1531</strain>
    </source>
</reference>
<evidence type="ECO:0000313" key="3">
    <source>
        <dbReference type="Proteomes" id="UP000568664"/>
    </source>
</evidence>
<name>A0A7Y0Q5Z8_9GAMM</name>
<dbReference type="InterPro" id="IPR001638">
    <property type="entry name" value="Solute-binding_3/MltF_N"/>
</dbReference>
<proteinExistence type="predicted"/>